<proteinExistence type="predicted"/>
<dbReference type="Proteomes" id="UP000265724">
    <property type="component" value="Unassembled WGS sequence"/>
</dbReference>
<evidence type="ECO:0000313" key="3">
    <source>
        <dbReference type="EMBL" id="RIE13694.1"/>
    </source>
</evidence>
<evidence type="ECO:0000259" key="1">
    <source>
        <dbReference type="Pfam" id="PF04230"/>
    </source>
</evidence>
<dbReference type="AlphaFoldDB" id="A0A398DF02"/>
<dbReference type="PANTHER" id="PTHR36836:SF1">
    <property type="entry name" value="COLANIC ACID BIOSYNTHESIS PROTEIN WCAK"/>
    <property type="match status" value="1"/>
</dbReference>
<evidence type="ECO:0000313" key="2">
    <source>
        <dbReference type="EMBL" id="RIE13665.1"/>
    </source>
</evidence>
<dbReference type="PANTHER" id="PTHR36836">
    <property type="entry name" value="COLANIC ACID BIOSYNTHESIS PROTEIN WCAK"/>
    <property type="match status" value="1"/>
</dbReference>
<dbReference type="Proteomes" id="UP000266042">
    <property type="component" value="Unassembled WGS sequence"/>
</dbReference>
<gene>
    <name evidence="3" type="ORF">SMC2_04865</name>
    <name evidence="2" type="ORF">SMC3_03745</name>
</gene>
<accession>A0A398DF02</accession>
<dbReference type="Pfam" id="PF04230">
    <property type="entry name" value="PS_pyruv_trans"/>
    <property type="match status" value="1"/>
</dbReference>
<sequence length="350" mass="38559">MTRILVLGYYGFGNFGDELILSAVQNELTSIECEAVFVVNEPGQYTSPVCPRHTLVDRHNLVAMRAALRTCDYVMLGGGGLIQDVTSWRSSLYYLGILLLAALHNKRILSYAQGLGPVRRFWIRRIVRSVFDRMILIDVRDDASRDLLLDCGIRTQDICVSSDVGLAYLVALSGEPVAAPRRASRIIACVNERFGWTPEETASFLDCLGSQSFAQLDLVVLFPSADLAFTRAVQDRLLTPSELIISPQPLALLDLCSSASLTVAGRYHMAAAAVAARSPLVALAYDPKISQLADCCGFDAFQPGNSPQQAAQRVRTRSIPPVTEESIERIGRTRTDRIARLKTVLERRNL</sequence>
<dbReference type="EMBL" id="QXIX01000037">
    <property type="protein sequence ID" value="RIE13694.1"/>
    <property type="molecule type" value="Genomic_DNA"/>
</dbReference>
<feature type="domain" description="Polysaccharide pyruvyl transferase" evidence="1">
    <location>
        <begin position="14"/>
        <end position="287"/>
    </location>
</feature>
<dbReference type="RefSeq" id="WP_119087440.1">
    <property type="nucleotide sequence ID" value="NZ_QXIV01000029.1"/>
</dbReference>
<organism evidence="2 5">
    <name type="scientific">Candidatus Cryosericum hinesii</name>
    <dbReference type="NCBI Taxonomy" id="2290915"/>
    <lineage>
        <taxon>Bacteria</taxon>
        <taxon>Pseudomonadati</taxon>
        <taxon>Caldisericota/Cryosericota group</taxon>
        <taxon>Candidatus Cryosericota</taxon>
        <taxon>Candidatus Cryosericia</taxon>
        <taxon>Candidatus Cryosericales</taxon>
        <taxon>Candidatus Cryosericaceae</taxon>
        <taxon>Candidatus Cryosericum</taxon>
    </lineage>
</organism>
<name>A0A398DF02_9BACT</name>
<evidence type="ECO:0000313" key="5">
    <source>
        <dbReference type="Proteomes" id="UP000266042"/>
    </source>
</evidence>
<protein>
    <recommendedName>
        <fullName evidence="1">Polysaccharide pyruvyl transferase domain-containing protein</fullName>
    </recommendedName>
</protein>
<dbReference type="EMBL" id="QXIW01000021">
    <property type="protein sequence ID" value="RIE13665.1"/>
    <property type="molecule type" value="Genomic_DNA"/>
</dbReference>
<reference evidence="4 5" key="1">
    <citation type="submission" date="2018-09" db="EMBL/GenBank/DDBJ databases">
        <title>Discovery and Ecogenomic Context for Candidatus Cryosericales, a Global Caldiserica Order Active in Thawing Permafrost.</title>
        <authorList>
            <person name="Martinez M.A."/>
            <person name="Woodcroft B.J."/>
            <person name="Ignacio Espinoza J.C."/>
            <person name="Zayed A."/>
            <person name="Singleton C.M."/>
            <person name="Boyd J."/>
            <person name="Li Y.-F."/>
            <person name="Purvine S."/>
            <person name="Maughan H."/>
            <person name="Hodgkins S.B."/>
            <person name="Anderson D."/>
            <person name="Sederholm M."/>
            <person name="Temperton B."/>
            <person name="Saleska S.R."/>
            <person name="Tyson G.W."/>
            <person name="Rich V.I."/>
        </authorList>
    </citation>
    <scope>NUCLEOTIDE SEQUENCE [LARGE SCALE GENOMIC DNA]</scope>
    <source>
        <strain evidence="3 4">SMC2</strain>
        <strain evidence="2 5">SMC3</strain>
    </source>
</reference>
<evidence type="ECO:0000313" key="4">
    <source>
        <dbReference type="Proteomes" id="UP000265724"/>
    </source>
</evidence>
<keyword evidence="4" id="KW-1185">Reference proteome</keyword>
<comment type="caution">
    <text evidence="2">The sequence shown here is derived from an EMBL/GenBank/DDBJ whole genome shotgun (WGS) entry which is preliminary data.</text>
</comment>
<dbReference type="InterPro" id="IPR007345">
    <property type="entry name" value="Polysacch_pyruvyl_Trfase"/>
</dbReference>